<dbReference type="InterPro" id="IPR001841">
    <property type="entry name" value="Znf_RING"/>
</dbReference>
<evidence type="ECO:0000313" key="4">
    <source>
        <dbReference type="EMBL" id="MBX15709.1"/>
    </source>
</evidence>
<evidence type="ECO:0000256" key="2">
    <source>
        <dbReference type="SAM" id="MobiDB-lite"/>
    </source>
</evidence>
<keyword evidence="1" id="KW-0863">Zinc-finger</keyword>
<evidence type="ECO:0000256" key="1">
    <source>
        <dbReference type="PROSITE-ProRule" id="PRU00175"/>
    </source>
</evidence>
<sequence>MGSACCVAARDRTIVGGSGSEIVHRNIRHSPTWSFRWDNRGRVAGEETSVSWFPDGMNRNHGPEFKHESPYTSQDGSPLGNFQRCSWNKSSISDETTEHVRTPASDQSISRNISMDTSAEQVKEMTEFPAVSNPSPMKLSVSLPSTSTLSTSPLSSQGYLHPAGSTASRCPHHLPGNQLTPEISDTRVSGPKSSNSILVNDERPTIPSWSNDSTRASHGGSSDGWSMHAFSELMATSHGERWSFDNDSMGYNHEKSRSSSRTSDAPCIDLQTCGVCSRLLTEKSLWSTQKLIATNELSVVAVLTCGHVFHAECLETMTPEMDKYDPACPVCTLGEKQIFNLSQKALKAEMDRKAKNKRSRNRVVDGDLDSDSDMFDRIKDGGHEGKGLKMASSSSMKCILAKPFLRRHFSFGLKGSRSLTDHTTKKKGFFWTRSLRA</sequence>
<reference evidence="4" key="1">
    <citation type="submission" date="2018-02" db="EMBL/GenBank/DDBJ databases">
        <title>Rhizophora mucronata_Transcriptome.</title>
        <authorList>
            <person name="Meera S.P."/>
            <person name="Sreeshan A."/>
            <person name="Augustine A."/>
        </authorList>
    </citation>
    <scope>NUCLEOTIDE SEQUENCE</scope>
    <source>
        <tissue evidence="4">Leaf</tissue>
    </source>
</reference>
<evidence type="ECO:0000259" key="3">
    <source>
        <dbReference type="PROSITE" id="PS50089"/>
    </source>
</evidence>
<organism evidence="4">
    <name type="scientific">Rhizophora mucronata</name>
    <name type="common">Asiatic mangrove</name>
    <dbReference type="NCBI Taxonomy" id="61149"/>
    <lineage>
        <taxon>Eukaryota</taxon>
        <taxon>Viridiplantae</taxon>
        <taxon>Streptophyta</taxon>
        <taxon>Embryophyta</taxon>
        <taxon>Tracheophyta</taxon>
        <taxon>Spermatophyta</taxon>
        <taxon>Magnoliopsida</taxon>
        <taxon>eudicotyledons</taxon>
        <taxon>Gunneridae</taxon>
        <taxon>Pentapetalae</taxon>
        <taxon>rosids</taxon>
        <taxon>fabids</taxon>
        <taxon>Malpighiales</taxon>
        <taxon>Rhizophoraceae</taxon>
        <taxon>Rhizophora</taxon>
    </lineage>
</organism>
<protein>
    <recommendedName>
        <fullName evidence="3">RING-type domain-containing protein</fullName>
    </recommendedName>
</protein>
<keyword evidence="1" id="KW-0862">Zinc</keyword>
<feature type="domain" description="RING-type" evidence="3">
    <location>
        <begin position="273"/>
        <end position="332"/>
    </location>
</feature>
<dbReference type="PANTHER" id="PTHR31150">
    <property type="entry name" value="EXPRESSED PROTEIN"/>
    <property type="match status" value="1"/>
</dbReference>
<feature type="region of interest" description="Disordered" evidence="2">
    <location>
        <begin position="61"/>
        <end position="82"/>
    </location>
</feature>
<keyword evidence="1" id="KW-0479">Metal-binding</keyword>
<dbReference type="AlphaFoldDB" id="A0A2P2LCM7"/>
<feature type="compositionally biased region" description="Polar residues" evidence="2">
    <location>
        <begin position="177"/>
        <end position="198"/>
    </location>
</feature>
<feature type="region of interest" description="Disordered" evidence="2">
    <location>
        <begin position="244"/>
        <end position="264"/>
    </location>
</feature>
<dbReference type="PROSITE" id="PS50089">
    <property type="entry name" value="ZF_RING_2"/>
    <property type="match status" value="1"/>
</dbReference>
<dbReference type="SMART" id="SM00184">
    <property type="entry name" value="RING"/>
    <property type="match status" value="1"/>
</dbReference>
<name>A0A2P2LCM7_RHIMU</name>
<feature type="compositionally biased region" description="Low complexity" evidence="2">
    <location>
        <begin position="142"/>
        <end position="156"/>
    </location>
</feature>
<feature type="region of interest" description="Disordered" evidence="2">
    <location>
        <begin position="93"/>
        <end position="112"/>
    </location>
</feature>
<dbReference type="SUPFAM" id="SSF57850">
    <property type="entry name" value="RING/U-box"/>
    <property type="match status" value="1"/>
</dbReference>
<dbReference type="InterPro" id="IPR013083">
    <property type="entry name" value="Znf_RING/FYVE/PHD"/>
</dbReference>
<dbReference type="EMBL" id="GGEC01035225">
    <property type="protein sequence ID" value="MBX15709.1"/>
    <property type="molecule type" value="Transcribed_RNA"/>
</dbReference>
<dbReference type="GO" id="GO:0008270">
    <property type="term" value="F:zinc ion binding"/>
    <property type="evidence" value="ECO:0007669"/>
    <property type="project" value="UniProtKB-KW"/>
</dbReference>
<accession>A0A2P2LCM7</accession>
<proteinExistence type="predicted"/>
<dbReference type="PANTHER" id="PTHR31150:SF26">
    <property type="entry name" value="RING-TYPE DOMAIN-CONTAINING PROTEIN"/>
    <property type="match status" value="1"/>
</dbReference>
<feature type="region of interest" description="Disordered" evidence="2">
    <location>
        <begin position="142"/>
        <end position="222"/>
    </location>
</feature>
<feature type="compositionally biased region" description="Polar residues" evidence="2">
    <location>
        <begin position="207"/>
        <end position="222"/>
    </location>
</feature>
<dbReference type="Gene3D" id="3.30.40.10">
    <property type="entry name" value="Zinc/RING finger domain, C3HC4 (zinc finger)"/>
    <property type="match status" value="1"/>
</dbReference>